<organism evidence="7 8">
    <name type="scientific">Legionella jordanis</name>
    <dbReference type="NCBI Taxonomy" id="456"/>
    <lineage>
        <taxon>Bacteria</taxon>
        <taxon>Pseudomonadati</taxon>
        <taxon>Pseudomonadota</taxon>
        <taxon>Gammaproteobacteria</taxon>
        <taxon>Legionellales</taxon>
        <taxon>Legionellaceae</taxon>
        <taxon>Legionella</taxon>
    </lineage>
</organism>
<keyword evidence="4 5" id="KW-0472">Membrane</keyword>
<dbReference type="Proteomes" id="UP000055035">
    <property type="component" value="Unassembled WGS sequence"/>
</dbReference>
<evidence type="ECO:0000256" key="2">
    <source>
        <dbReference type="ARBA" id="ARBA00022692"/>
    </source>
</evidence>
<evidence type="ECO:0000256" key="5">
    <source>
        <dbReference type="SAM" id="Phobius"/>
    </source>
</evidence>
<gene>
    <name evidence="7" type="ORF">Ljor_0830</name>
</gene>
<keyword evidence="3 5" id="KW-1133">Transmembrane helix</keyword>
<dbReference type="STRING" id="456.Ljor_0830"/>
<dbReference type="InterPro" id="IPR007452">
    <property type="entry name" value="TamB_C"/>
</dbReference>
<dbReference type="EMBL" id="LNYJ01000011">
    <property type="protein sequence ID" value="KTD16524.1"/>
    <property type="molecule type" value="Genomic_DNA"/>
</dbReference>
<dbReference type="PATRIC" id="fig|456.5.peg.883"/>
<dbReference type="PANTHER" id="PTHR36985:SF1">
    <property type="entry name" value="TRANSLOCATION AND ASSEMBLY MODULE SUBUNIT TAMB"/>
    <property type="match status" value="1"/>
</dbReference>
<protein>
    <submittedName>
        <fullName evidence="7">Periplasmic protein</fullName>
    </submittedName>
</protein>
<evidence type="ECO:0000313" key="8">
    <source>
        <dbReference type="Proteomes" id="UP000055035"/>
    </source>
</evidence>
<accession>A0A0W0V8T7</accession>
<keyword evidence="8" id="KW-1185">Reference proteome</keyword>
<dbReference type="PANTHER" id="PTHR36985">
    <property type="entry name" value="TRANSLOCATION AND ASSEMBLY MODULE SUBUNIT TAMB"/>
    <property type="match status" value="1"/>
</dbReference>
<proteinExistence type="predicted"/>
<evidence type="ECO:0000313" key="7">
    <source>
        <dbReference type="EMBL" id="KTD16524.1"/>
    </source>
</evidence>
<evidence type="ECO:0000259" key="6">
    <source>
        <dbReference type="Pfam" id="PF04357"/>
    </source>
</evidence>
<sequence>MLKLKQIAKLLLRKLLIIFILMTAVIGLLISTNPGLVLLFKVAGYCVPGTLEVENIHGSLLSKISFDRLSYHDKTMNLNLRNASLSWGITALLHHQLLVKSITADEIQFETRTTEDESKKTTPLKFPHLPFELLLQQVSIAKIKYIHGASNHQFEHFSLQAQLNNQQWLVNHLIFDYQSIHLASEINAEPVFPHQLHASFKFNNPSGKKPLLQGNLNVSGDFFLYHWQGQLMQPGSLTFNGIIKNGKEVHSQLQWQNLNAPIGGVKLASENGHLNIDGLFPDLKMTFEAQTSSPLKSTIAAQLDSNAQGFNGHGTIDFPEGHLDFHSNYNGSASPSLIGSVKAQAGSLGAPPNQLKQFKWSSQFFGNTLEDIEFVGQFSGDWSGNELLTDMNYRNQQLNVRAELAENKLEIFGKFPHQWQIKAAIPKPKFLHPELAGLDTNINLDASLQNPQAGTMNLSISPGSYQLSQDEKSRKLEFHGGKLNAVLSSKSLKLLGNITIDDSKQLDLNLILEHFKLNESIPDKQKIQGNLRLTVNSLNFLQNLSPDISKPQGRLQAQLKAKGTLAKPNIEGNLSLKEGRVSLPNFGLDLNSIEFELTSRNKRWQGNGLIRSNSQALTIKGQGVYDKGLAGTFNLDGDSFNLINTKEYSIAISPKLLVEFSPDSLSLKGQVLVPKAEIKPQSFSNSATLSEDVVFSEAKKPDNPWHMSTDVQVGMGENVAISIKGLTGRLIGAVHLSQLPNEPLNANGELSIQDGKYKAYGQDLTVEEGQLLFTGPMLTNPGLRVKAVRKFKNNAANFPGSGQLFDFNPSNLDTLNLSNNVTVGIAVTGRVNSPKIELFSTPGNLSQADILSMLLLGRPANQANKAGGQLLLAAISSMNLNQGTEGTQLMEQLKQALGVDVNLESTSQYDKKTNQLTDRTSVVVGKSISKRLYLSYNFGLAQTDSNVVTLTYLLNKFFSIQVNSSVAGSGIDLLYTHRKE</sequence>
<name>A0A0W0V8T7_9GAMM</name>
<feature type="domain" description="Translocation and assembly module TamB C-terminal" evidence="6">
    <location>
        <begin position="627"/>
        <end position="978"/>
    </location>
</feature>
<dbReference type="OrthoDB" id="5555605at2"/>
<comment type="subcellular location">
    <subcellularLocation>
        <location evidence="1">Membrane</location>
        <topology evidence="1">Single-pass membrane protein</topology>
    </subcellularLocation>
</comment>
<comment type="caution">
    <text evidence="7">The sequence shown here is derived from an EMBL/GenBank/DDBJ whole genome shotgun (WGS) entry which is preliminary data.</text>
</comment>
<feature type="transmembrane region" description="Helical" evidence="5">
    <location>
        <begin position="12"/>
        <end position="30"/>
    </location>
</feature>
<keyword evidence="2 5" id="KW-0812">Transmembrane</keyword>
<dbReference type="GO" id="GO:0005886">
    <property type="term" value="C:plasma membrane"/>
    <property type="evidence" value="ECO:0007669"/>
    <property type="project" value="InterPro"/>
</dbReference>
<evidence type="ECO:0000256" key="3">
    <source>
        <dbReference type="ARBA" id="ARBA00022989"/>
    </source>
</evidence>
<dbReference type="AlphaFoldDB" id="A0A0W0V8T7"/>
<evidence type="ECO:0000256" key="1">
    <source>
        <dbReference type="ARBA" id="ARBA00004167"/>
    </source>
</evidence>
<evidence type="ECO:0000256" key="4">
    <source>
        <dbReference type="ARBA" id="ARBA00023136"/>
    </source>
</evidence>
<reference evidence="7 8" key="1">
    <citation type="submission" date="2015-11" db="EMBL/GenBank/DDBJ databases">
        <title>Genomic analysis of 38 Legionella species identifies large and diverse effector repertoires.</title>
        <authorList>
            <person name="Burstein D."/>
            <person name="Amaro F."/>
            <person name="Zusman T."/>
            <person name="Lifshitz Z."/>
            <person name="Cohen O."/>
            <person name="Gilbert J.A."/>
            <person name="Pupko T."/>
            <person name="Shuman H.A."/>
            <person name="Segal G."/>
        </authorList>
    </citation>
    <scope>NUCLEOTIDE SEQUENCE [LARGE SCALE GENOMIC DNA]</scope>
    <source>
        <strain evidence="7 8">BL-540</strain>
    </source>
</reference>
<dbReference type="RefSeq" id="WP_058470369.1">
    <property type="nucleotide sequence ID" value="NZ_CAAAIC010000002.1"/>
</dbReference>
<dbReference type="GO" id="GO:0097347">
    <property type="term" value="C:TAM protein secretion complex"/>
    <property type="evidence" value="ECO:0007669"/>
    <property type="project" value="TreeGrafter"/>
</dbReference>
<dbReference type="Pfam" id="PF04357">
    <property type="entry name" value="TamB"/>
    <property type="match status" value="1"/>
</dbReference>
<dbReference type="GO" id="GO:0009306">
    <property type="term" value="P:protein secretion"/>
    <property type="evidence" value="ECO:0007669"/>
    <property type="project" value="InterPro"/>
</dbReference>